<gene>
    <name evidence="1" type="ordered locus">BCE_1122</name>
</gene>
<protein>
    <submittedName>
        <fullName evidence="1">Uncharacterized protein</fullName>
    </submittedName>
</protein>
<accession>Q73CE3</accession>
<proteinExistence type="predicted"/>
<dbReference type="Proteomes" id="UP000002527">
    <property type="component" value="Chromosome"/>
</dbReference>
<name>Q73CE3_BACC1</name>
<evidence type="ECO:0000313" key="1">
    <source>
        <dbReference type="EMBL" id="AAS40053.1"/>
    </source>
</evidence>
<evidence type="ECO:0000313" key="2">
    <source>
        <dbReference type="Proteomes" id="UP000002527"/>
    </source>
</evidence>
<dbReference type="KEGG" id="bca:BCE_1122"/>
<organism evidence="1 2">
    <name type="scientific">Bacillus cereus (strain ATCC 10987 / NRS 248)</name>
    <dbReference type="NCBI Taxonomy" id="222523"/>
    <lineage>
        <taxon>Bacteria</taxon>
        <taxon>Bacillati</taxon>
        <taxon>Bacillota</taxon>
        <taxon>Bacilli</taxon>
        <taxon>Bacillales</taxon>
        <taxon>Bacillaceae</taxon>
        <taxon>Bacillus</taxon>
        <taxon>Bacillus cereus group</taxon>
    </lineage>
</organism>
<dbReference type="EMBL" id="AE017194">
    <property type="protein sequence ID" value="AAS40053.1"/>
    <property type="molecule type" value="Genomic_DNA"/>
</dbReference>
<dbReference type="AlphaFoldDB" id="Q73CE3"/>
<dbReference type="HOGENOM" id="CLU_3380335_0_0_9"/>
<sequence>MKRTAGVGDFFHFSRSSFKRLLKIILCFSPIYV</sequence>
<reference evidence="1 2" key="1">
    <citation type="journal article" date="2004" name="Nucleic Acids Res.">
        <title>The genome sequence of Bacillus cereus ATCC 10987 reveals metabolic adaptations and a large plasmid related to Bacillus anthracis pXO1.</title>
        <authorList>
            <person name="Rasko D.A."/>
            <person name="Ravel J."/>
            <person name="Okstad O.A."/>
            <person name="Helgason E."/>
            <person name="Cer R.Z."/>
            <person name="Jiang L."/>
            <person name="Shores K.A."/>
            <person name="Fouts D.E."/>
            <person name="Tourasse N.J."/>
            <person name="Angiuoli S.V."/>
            <person name="Kolonay J."/>
            <person name="Nelson W.C."/>
            <person name="Kolsto A.-B."/>
            <person name="Fraser C.M."/>
            <person name="Read T.D."/>
        </authorList>
    </citation>
    <scope>NUCLEOTIDE SEQUENCE [LARGE SCALE GENOMIC DNA]</scope>
    <source>
        <strain evidence="2">ATCC 10987 / NRS 248</strain>
    </source>
</reference>